<proteinExistence type="predicted"/>
<keyword evidence="2" id="KW-1185">Reference proteome</keyword>
<sequence>MKEEAVRVVERCGMLPPLGVGGKGVPGVNRRIQGVGASGELKVELAGRAREAEKEEEVVKEEGEMVRKTSLLAVWVGKAVAAAKVVAKDMREVE</sequence>
<accession>A0AAE0KTU2</accession>
<evidence type="ECO:0000313" key="1">
    <source>
        <dbReference type="EMBL" id="KAK3260224.1"/>
    </source>
</evidence>
<dbReference type="Proteomes" id="UP001190700">
    <property type="component" value="Unassembled WGS sequence"/>
</dbReference>
<evidence type="ECO:0000313" key="2">
    <source>
        <dbReference type="Proteomes" id="UP001190700"/>
    </source>
</evidence>
<feature type="non-terminal residue" evidence="1">
    <location>
        <position position="94"/>
    </location>
</feature>
<gene>
    <name evidence="1" type="ORF">CYMTET_30810</name>
</gene>
<reference evidence="1 2" key="1">
    <citation type="journal article" date="2015" name="Genome Biol. Evol.">
        <title>Comparative Genomics of a Bacterivorous Green Alga Reveals Evolutionary Causalities and Consequences of Phago-Mixotrophic Mode of Nutrition.</title>
        <authorList>
            <person name="Burns J.A."/>
            <person name="Paasch A."/>
            <person name="Narechania A."/>
            <person name="Kim E."/>
        </authorList>
    </citation>
    <scope>NUCLEOTIDE SEQUENCE [LARGE SCALE GENOMIC DNA]</scope>
    <source>
        <strain evidence="1 2">PLY_AMNH</strain>
    </source>
</reference>
<comment type="caution">
    <text evidence="1">The sequence shown here is derived from an EMBL/GenBank/DDBJ whole genome shotgun (WGS) entry which is preliminary data.</text>
</comment>
<name>A0AAE0KTU2_9CHLO</name>
<organism evidence="1 2">
    <name type="scientific">Cymbomonas tetramitiformis</name>
    <dbReference type="NCBI Taxonomy" id="36881"/>
    <lineage>
        <taxon>Eukaryota</taxon>
        <taxon>Viridiplantae</taxon>
        <taxon>Chlorophyta</taxon>
        <taxon>Pyramimonadophyceae</taxon>
        <taxon>Pyramimonadales</taxon>
        <taxon>Pyramimonadaceae</taxon>
        <taxon>Cymbomonas</taxon>
    </lineage>
</organism>
<dbReference type="EMBL" id="LGRX02017991">
    <property type="protein sequence ID" value="KAK3260224.1"/>
    <property type="molecule type" value="Genomic_DNA"/>
</dbReference>
<protein>
    <submittedName>
        <fullName evidence="1">Uncharacterized protein</fullName>
    </submittedName>
</protein>
<dbReference type="AlphaFoldDB" id="A0AAE0KTU2"/>